<sequence length="780" mass="85459">MGESRVQLSLPQMVDLALGSPEVGVVNFNILHSLLHVLIQQVDLLGCKVEFKGDTSERVQTLIKTTPQAPAVSLTEYIVTPENEQHKVISKKARYKKVETKGNKEEGLFEQDLQVAEQSREPKQQTEPKQQADQVSWAESVQTVVVVETGSAISTPHTSVAISKANLSNLEKELNDLRKEVEELKGLPSSLGIIDAIRSKETDSQLVDMFQFLTITKRMDAFEGGIHKLAAVVEDLARERATGTLFPDQALFNEEGMSQSSGQEGGVGQSVGTGASGNINEWMRSVDTRLKALEGTTDAVGGSPGKLGQTATTKEGTTEGVGGSPTKLGQTPTATEGTTEAVGGASRKLGGTATTKEGQTEAEGGSPRKLGQSEEAAGEKQADDLESKFKEYADYINSMDSSFNSQIDALQQHLTDLEKEIGEIVERINAQMPAGDNTVEGDMGVQEMYKKMLAMQTEMDHLSATAATLLTEKDNRQTHMDALLEQIEMLKTVKANREDLEDALANKADACAVNKKVSHDQFDAACDDMARNIELALVKLREQETLWSQALEDIQTEIEHKLDKMELTPLRDFVHNKLKMLQDRLKALAALKQDTEAAGTKSKFLRNVNCISCDKDVVMRREMDPTQLPPPASLPPTKSIGPYLAYELDQLRKEQKCAPLGRNMNHFENALNPAKGDRHHICNRYCGGSHTLTTPQQRVARVGHFLQQWGPESTIAQEGEIRGMDGHMYKARNVLDMEQAVKDSTVNTKPSMLISNIISTVVAKKTESLIENAVPALKTK</sequence>
<keyword evidence="5" id="KW-1185">Reference proteome</keyword>
<name>A0A5N4A7K3_PHOPY</name>
<evidence type="ECO:0000259" key="3">
    <source>
        <dbReference type="Pfam" id="PF16043"/>
    </source>
</evidence>
<protein>
    <recommendedName>
        <fullName evidence="3">DUF4795 domain-containing protein</fullName>
    </recommendedName>
</protein>
<dbReference type="InParanoid" id="A0A5N4A7K3"/>
<evidence type="ECO:0000313" key="4">
    <source>
        <dbReference type="EMBL" id="KAB0793317.1"/>
    </source>
</evidence>
<feature type="compositionally biased region" description="Gly residues" evidence="2">
    <location>
        <begin position="263"/>
        <end position="275"/>
    </location>
</feature>
<feature type="region of interest" description="Disordered" evidence="2">
    <location>
        <begin position="295"/>
        <end position="382"/>
    </location>
</feature>
<comment type="caution">
    <text evidence="4">The sequence shown here is derived from an EMBL/GenBank/DDBJ whole genome shotgun (WGS) entry which is preliminary data.</text>
</comment>
<dbReference type="PANTHER" id="PTHR47080">
    <property type="entry name" value="CHROMOSOME 16 OPEN READING FRAME 96"/>
    <property type="match status" value="1"/>
</dbReference>
<dbReference type="AlphaFoldDB" id="A0A5N4A7K3"/>
<feature type="domain" description="DUF4795" evidence="3">
    <location>
        <begin position="443"/>
        <end position="643"/>
    </location>
</feature>
<dbReference type="Proteomes" id="UP000327044">
    <property type="component" value="Unassembled WGS sequence"/>
</dbReference>
<dbReference type="Pfam" id="PF16043">
    <property type="entry name" value="DUF4795"/>
    <property type="match status" value="1"/>
</dbReference>
<dbReference type="EMBL" id="VVIM01000009">
    <property type="protein sequence ID" value="KAB0793317.1"/>
    <property type="molecule type" value="Genomic_DNA"/>
</dbReference>
<dbReference type="PANTHER" id="PTHR47080:SF1">
    <property type="entry name" value="CHROMOSOME 16 OPEN READING FRAME 96"/>
    <property type="match status" value="1"/>
</dbReference>
<feature type="region of interest" description="Disordered" evidence="2">
    <location>
        <begin position="252"/>
        <end position="279"/>
    </location>
</feature>
<gene>
    <name evidence="4" type="ORF">PPYR_12937</name>
</gene>
<feature type="compositionally biased region" description="Low complexity" evidence="2">
    <location>
        <begin position="331"/>
        <end position="345"/>
    </location>
</feature>
<feature type="coiled-coil region" evidence="1">
    <location>
        <begin position="160"/>
        <end position="187"/>
    </location>
</feature>
<organism evidence="4 5">
    <name type="scientific">Photinus pyralis</name>
    <name type="common">Common eastern firefly</name>
    <name type="synonym">Lampyris pyralis</name>
    <dbReference type="NCBI Taxonomy" id="7054"/>
    <lineage>
        <taxon>Eukaryota</taxon>
        <taxon>Metazoa</taxon>
        <taxon>Ecdysozoa</taxon>
        <taxon>Arthropoda</taxon>
        <taxon>Hexapoda</taxon>
        <taxon>Insecta</taxon>
        <taxon>Pterygota</taxon>
        <taxon>Neoptera</taxon>
        <taxon>Endopterygota</taxon>
        <taxon>Coleoptera</taxon>
        <taxon>Polyphaga</taxon>
        <taxon>Elateriformia</taxon>
        <taxon>Elateroidea</taxon>
        <taxon>Lampyridae</taxon>
        <taxon>Lampyrinae</taxon>
        <taxon>Photinus</taxon>
    </lineage>
</organism>
<evidence type="ECO:0000313" key="5">
    <source>
        <dbReference type="Proteomes" id="UP000327044"/>
    </source>
</evidence>
<evidence type="ECO:0000256" key="2">
    <source>
        <dbReference type="SAM" id="MobiDB-lite"/>
    </source>
</evidence>
<proteinExistence type="predicted"/>
<feature type="region of interest" description="Disordered" evidence="2">
    <location>
        <begin position="115"/>
        <end position="135"/>
    </location>
</feature>
<reference evidence="4 5" key="1">
    <citation type="journal article" date="2018" name="Elife">
        <title>Firefly genomes illuminate parallel origins of bioluminescence in beetles.</title>
        <authorList>
            <person name="Fallon T.R."/>
            <person name="Lower S.E."/>
            <person name="Chang C.H."/>
            <person name="Bessho-Uehara M."/>
            <person name="Martin G.J."/>
            <person name="Bewick A.J."/>
            <person name="Behringer M."/>
            <person name="Debat H.J."/>
            <person name="Wong I."/>
            <person name="Day J.C."/>
            <person name="Suvorov A."/>
            <person name="Silva C.J."/>
            <person name="Stanger-Hall K.F."/>
            <person name="Hall D.W."/>
            <person name="Schmitz R.J."/>
            <person name="Nelson D.R."/>
            <person name="Lewis S.M."/>
            <person name="Shigenobu S."/>
            <person name="Bybee S.M."/>
            <person name="Larracuente A.M."/>
            <person name="Oba Y."/>
            <person name="Weng J.K."/>
        </authorList>
    </citation>
    <scope>NUCLEOTIDE SEQUENCE [LARGE SCALE GENOMIC DNA]</scope>
    <source>
        <strain evidence="4">1611_PpyrPB1</strain>
        <tissue evidence="4">Whole body</tissue>
    </source>
</reference>
<accession>A0A5N4A7K3</accession>
<evidence type="ECO:0000256" key="1">
    <source>
        <dbReference type="SAM" id="Coils"/>
    </source>
</evidence>
<feature type="coiled-coil region" evidence="1">
    <location>
        <begin position="483"/>
        <end position="510"/>
    </location>
</feature>
<dbReference type="InterPro" id="IPR032013">
    <property type="entry name" value="DUF4795"/>
</dbReference>
<keyword evidence="1" id="KW-0175">Coiled coil</keyword>